<dbReference type="Pfam" id="PF05883">
    <property type="entry name" value="Baculo_RING"/>
    <property type="match status" value="1"/>
</dbReference>
<evidence type="ECO:0000313" key="3">
    <source>
        <dbReference type="Proteomes" id="UP000202129"/>
    </source>
</evidence>
<dbReference type="OrthoDB" id="16663at10239"/>
<protein>
    <submittedName>
        <fullName evidence="2">ADOR112</fullName>
    </submittedName>
    <submittedName>
        <fullName evidence="1">ORF_111</fullName>
    </submittedName>
</protein>
<dbReference type="Proteomes" id="UP000202129">
    <property type="component" value="Segment"/>
</dbReference>
<dbReference type="InterPro" id="IPR008573">
    <property type="entry name" value="Baculovirus_U-box/Ring-like"/>
</dbReference>
<sequence>MTIITSINCNTQFIRLNIMDVCLYSSLMLLTGADRHSTAITNRIRKNMFFFITENDYKNTVEEMINNQFTTMECVICLNEINNINSGVIYITDGGTADLERIMCSLCDKRFKAKDPYYRQINYRFVYPFETNDHAQAFVNKSKQFVINEGDENKIEHFKTSIKNANCIRDVDYTVKLTI</sequence>
<evidence type="ECO:0000313" key="2">
    <source>
        <dbReference type="EMBL" id="AJA91752.1"/>
    </source>
</evidence>
<dbReference type="EMBL" id="AF547984">
    <property type="protein sequence ID" value="AAP85748.1"/>
    <property type="molecule type" value="Genomic_DNA"/>
</dbReference>
<gene>
    <name evidence="1" type="primary">ORF_111</name>
</gene>
<evidence type="ECO:0000313" key="1">
    <source>
        <dbReference type="EMBL" id="AAP85748.1"/>
    </source>
</evidence>
<dbReference type="KEGG" id="vg:1463335"/>
<organismHost>
    <name type="scientific">Adoxophyes</name>
    <dbReference type="NCBI Taxonomy" id="85584"/>
</organismHost>
<keyword evidence="3" id="KW-1185">Reference proteome</keyword>
<accession>Q7T9Q4</accession>
<dbReference type="EMBL" id="KM226332">
    <property type="protein sequence ID" value="AJA91752.1"/>
    <property type="molecule type" value="Genomic_DNA"/>
</dbReference>
<name>Q7T9Q4_GVAO</name>
<organism evidence="1 3">
    <name type="scientific">Adoxophyes orana granulovirus</name>
    <name type="common">AoGV</name>
    <dbReference type="NCBI Taxonomy" id="170617"/>
    <lineage>
        <taxon>Viruses</taxon>
        <taxon>Viruses incertae sedis</taxon>
        <taxon>Naldaviricetes</taxon>
        <taxon>Lefavirales</taxon>
        <taxon>Baculoviridae</taxon>
        <taxon>Betabaculovirus</taxon>
        <taxon>Betabaculovirus adoranae</taxon>
    </lineage>
</organism>
<dbReference type="GeneID" id="1463335"/>
<reference evidence="2" key="2">
    <citation type="journal article" date="2015" name="J. Gen. Virol.">
        <title>Isolation of an Adoxophyes orana granulovirus (AdorGV) occlusion body morphology mutant: biological activity, genome sequence and relationship to other isolates of AdorGV.</title>
        <authorList>
            <person name="Nakai M."/>
            <person name="Harrison R.L."/>
            <person name="Uchida H."/>
            <person name="Ukuda R."/>
            <person name="Hikihara S."/>
            <person name="Ishii K."/>
            <person name="Kunimi Y."/>
        </authorList>
    </citation>
    <scope>NUCLEOTIDE SEQUENCE</scope>
    <source>
        <strain evidence="2">Miyazaki</strain>
    </source>
</reference>
<proteinExistence type="predicted"/>
<reference evidence="1 3" key="1">
    <citation type="journal article" date="2003" name="Virology">
        <title>The complete sequence of the Adoxophyes orana granulovirus genome.</title>
        <authorList>
            <person name="Wormleaton S."/>
            <person name="Kuzio J."/>
            <person name="Winstanley D."/>
        </authorList>
    </citation>
    <scope>NUCLEOTIDE SEQUENCE [LARGE SCALE GENOMIC DNA]</scope>
</reference>
<dbReference type="RefSeq" id="NP_872565.1">
    <property type="nucleotide sequence ID" value="NC_005038.1"/>
</dbReference>